<feature type="transmembrane region" description="Helical" evidence="7">
    <location>
        <begin position="106"/>
        <end position="126"/>
    </location>
</feature>
<organism evidence="8 9">
    <name type="scientific">Paenibacillus baekrokdamisoli</name>
    <dbReference type="NCBI Taxonomy" id="1712516"/>
    <lineage>
        <taxon>Bacteria</taxon>
        <taxon>Bacillati</taxon>
        <taxon>Bacillota</taxon>
        <taxon>Bacilli</taxon>
        <taxon>Bacillales</taxon>
        <taxon>Paenibacillaceae</taxon>
        <taxon>Paenibacillus</taxon>
    </lineage>
</organism>
<feature type="transmembrane region" description="Helical" evidence="7">
    <location>
        <begin position="75"/>
        <end position="94"/>
    </location>
</feature>
<keyword evidence="5 7" id="KW-1133">Transmembrane helix</keyword>
<name>A0A3G9J8P2_9BACL</name>
<dbReference type="Gene3D" id="1.10.3720.10">
    <property type="entry name" value="MetI-like"/>
    <property type="match status" value="1"/>
</dbReference>
<evidence type="ECO:0000256" key="4">
    <source>
        <dbReference type="ARBA" id="ARBA00022692"/>
    </source>
</evidence>
<dbReference type="PROSITE" id="PS50928">
    <property type="entry name" value="ABC_TM1"/>
    <property type="match status" value="1"/>
</dbReference>
<feature type="transmembrane region" description="Helical" evidence="7">
    <location>
        <begin position="266"/>
        <end position="284"/>
    </location>
</feature>
<proteinExistence type="inferred from homology"/>
<comment type="similarity">
    <text evidence="7">Belongs to the binding-protein-dependent transport system permease family.</text>
</comment>
<evidence type="ECO:0000313" key="8">
    <source>
        <dbReference type="EMBL" id="BBH19409.1"/>
    </source>
</evidence>
<keyword evidence="4 7" id="KW-0812">Transmembrane</keyword>
<dbReference type="PANTHER" id="PTHR30193:SF37">
    <property type="entry name" value="INNER MEMBRANE ABC TRANSPORTER PERMEASE PROTEIN YCJO"/>
    <property type="match status" value="1"/>
</dbReference>
<dbReference type="Proteomes" id="UP000275368">
    <property type="component" value="Chromosome"/>
</dbReference>
<gene>
    <name evidence="8" type="ORF">Back11_07540</name>
</gene>
<keyword evidence="3" id="KW-1003">Cell membrane</keyword>
<comment type="subcellular location">
    <subcellularLocation>
        <location evidence="1 7">Cell membrane</location>
        <topology evidence="1 7">Multi-pass membrane protein</topology>
    </subcellularLocation>
</comment>
<reference evidence="8 9" key="1">
    <citation type="submission" date="2018-11" db="EMBL/GenBank/DDBJ databases">
        <title>Complete genome sequence of Paenibacillus baekrokdamisoli strain KCTC 33723.</title>
        <authorList>
            <person name="Kang S.W."/>
            <person name="Lee K.C."/>
            <person name="Kim K.K."/>
            <person name="Kim J.S."/>
            <person name="Kim D.S."/>
            <person name="Ko S.H."/>
            <person name="Yang S.H."/>
            <person name="Lee J.S."/>
        </authorList>
    </citation>
    <scope>NUCLEOTIDE SEQUENCE [LARGE SCALE GENOMIC DNA]</scope>
    <source>
        <strain evidence="8 9">KCTC 33723</strain>
    </source>
</reference>
<feature type="transmembrane region" description="Helical" evidence="7">
    <location>
        <begin position="199"/>
        <end position="221"/>
    </location>
</feature>
<dbReference type="EMBL" id="AP019308">
    <property type="protein sequence ID" value="BBH19409.1"/>
    <property type="molecule type" value="Genomic_DNA"/>
</dbReference>
<dbReference type="PANTHER" id="PTHR30193">
    <property type="entry name" value="ABC TRANSPORTER PERMEASE PROTEIN"/>
    <property type="match status" value="1"/>
</dbReference>
<evidence type="ECO:0000256" key="1">
    <source>
        <dbReference type="ARBA" id="ARBA00004651"/>
    </source>
</evidence>
<dbReference type="CDD" id="cd06261">
    <property type="entry name" value="TM_PBP2"/>
    <property type="match status" value="1"/>
</dbReference>
<dbReference type="KEGG" id="pbk:Back11_07540"/>
<dbReference type="AlphaFoldDB" id="A0A3G9J8P2"/>
<keyword evidence="6 7" id="KW-0472">Membrane</keyword>
<evidence type="ECO:0000256" key="3">
    <source>
        <dbReference type="ARBA" id="ARBA00022475"/>
    </source>
</evidence>
<accession>A0A3G9J8P2</accession>
<feature type="transmembrane region" description="Helical" evidence="7">
    <location>
        <begin position="153"/>
        <end position="178"/>
    </location>
</feature>
<evidence type="ECO:0000313" key="9">
    <source>
        <dbReference type="Proteomes" id="UP000275368"/>
    </source>
</evidence>
<evidence type="ECO:0000256" key="2">
    <source>
        <dbReference type="ARBA" id="ARBA00022448"/>
    </source>
</evidence>
<sequence length="291" mass="32552">MTNKKGKLDFLLFVSPAIIAITVAIYIPFIMSSLYSLTDWNGIAGSPKFIGLHNFISIFKGDLDFKNSSIFTVKYSVLYILLVNLFSLAIAIILDKNLKFSKSLRVVFFIPYVFSLIVVGFIWKFIFSGGFQSLHNFTQLEVFEWSWLGEPNLAFISIVIVSIWQSIGFYIVLYIAGLQGVPKDLLEASTIDGASYTQSLFRVTLPLLAPAITTCTFYALINSIKVFDVILSLTQGGPGGSTYSVTMDIYREAFQNNNYGYGTAKSIILFLAILIITVVQLKFFKSREIES</sequence>
<dbReference type="InterPro" id="IPR051393">
    <property type="entry name" value="ABC_transporter_permease"/>
</dbReference>
<dbReference type="RefSeq" id="WP_232016199.1">
    <property type="nucleotide sequence ID" value="NZ_AP019308.1"/>
</dbReference>
<dbReference type="GO" id="GO:0055085">
    <property type="term" value="P:transmembrane transport"/>
    <property type="evidence" value="ECO:0007669"/>
    <property type="project" value="InterPro"/>
</dbReference>
<keyword evidence="2 7" id="KW-0813">Transport</keyword>
<dbReference type="Pfam" id="PF00528">
    <property type="entry name" value="BPD_transp_1"/>
    <property type="match status" value="1"/>
</dbReference>
<dbReference type="InterPro" id="IPR035906">
    <property type="entry name" value="MetI-like_sf"/>
</dbReference>
<feature type="transmembrane region" description="Helical" evidence="7">
    <location>
        <begin position="12"/>
        <end position="31"/>
    </location>
</feature>
<evidence type="ECO:0000256" key="6">
    <source>
        <dbReference type="ARBA" id="ARBA00023136"/>
    </source>
</evidence>
<protein>
    <submittedName>
        <fullName evidence="8">ABC transporter permease</fullName>
    </submittedName>
</protein>
<keyword evidence="9" id="KW-1185">Reference proteome</keyword>
<dbReference type="InterPro" id="IPR000515">
    <property type="entry name" value="MetI-like"/>
</dbReference>
<dbReference type="GO" id="GO:0005886">
    <property type="term" value="C:plasma membrane"/>
    <property type="evidence" value="ECO:0007669"/>
    <property type="project" value="UniProtKB-SubCell"/>
</dbReference>
<evidence type="ECO:0000256" key="5">
    <source>
        <dbReference type="ARBA" id="ARBA00022989"/>
    </source>
</evidence>
<dbReference type="SUPFAM" id="SSF161098">
    <property type="entry name" value="MetI-like"/>
    <property type="match status" value="1"/>
</dbReference>
<evidence type="ECO:0000256" key="7">
    <source>
        <dbReference type="RuleBase" id="RU363032"/>
    </source>
</evidence>